<protein>
    <submittedName>
        <fullName evidence="3">Uncharacterized protein</fullName>
    </submittedName>
</protein>
<feature type="region of interest" description="Disordered" evidence="2">
    <location>
        <begin position="1"/>
        <end position="24"/>
    </location>
</feature>
<feature type="compositionally biased region" description="Basic and acidic residues" evidence="2">
    <location>
        <begin position="14"/>
        <end position="24"/>
    </location>
</feature>
<evidence type="ECO:0000313" key="4">
    <source>
        <dbReference type="Proteomes" id="UP000654075"/>
    </source>
</evidence>
<dbReference type="Proteomes" id="UP000654075">
    <property type="component" value="Unassembled WGS sequence"/>
</dbReference>
<keyword evidence="4" id="KW-1185">Reference proteome</keyword>
<organism evidence="3 4">
    <name type="scientific">Polarella glacialis</name>
    <name type="common">Dinoflagellate</name>
    <dbReference type="NCBI Taxonomy" id="89957"/>
    <lineage>
        <taxon>Eukaryota</taxon>
        <taxon>Sar</taxon>
        <taxon>Alveolata</taxon>
        <taxon>Dinophyceae</taxon>
        <taxon>Suessiales</taxon>
        <taxon>Suessiaceae</taxon>
        <taxon>Polarella</taxon>
    </lineage>
</organism>
<dbReference type="EMBL" id="CAJNNV010025312">
    <property type="protein sequence ID" value="CAE8613806.1"/>
    <property type="molecule type" value="Genomic_DNA"/>
</dbReference>
<gene>
    <name evidence="3" type="ORF">PGLA1383_LOCUS31550</name>
</gene>
<feature type="coiled-coil region" evidence="1">
    <location>
        <begin position="127"/>
        <end position="154"/>
    </location>
</feature>
<comment type="caution">
    <text evidence="3">The sequence shown here is derived from an EMBL/GenBank/DDBJ whole genome shotgun (WGS) entry which is preliminary data.</text>
</comment>
<reference evidence="3" key="1">
    <citation type="submission" date="2021-02" db="EMBL/GenBank/DDBJ databases">
        <authorList>
            <person name="Dougan E. K."/>
            <person name="Rhodes N."/>
            <person name="Thang M."/>
            <person name="Chan C."/>
        </authorList>
    </citation>
    <scope>NUCLEOTIDE SEQUENCE</scope>
</reference>
<evidence type="ECO:0000313" key="3">
    <source>
        <dbReference type="EMBL" id="CAE8613806.1"/>
    </source>
</evidence>
<feature type="compositionally biased region" description="Basic and acidic residues" evidence="2">
    <location>
        <begin position="301"/>
        <end position="317"/>
    </location>
</feature>
<sequence>MEMPLGQRTRRCYHHNDDSHSQKIHEQHLENSTCDDTFRRQSSSSSSRGLCLHNGRRNAGCRADGGRFSVLRPVLRPVSLRLLMLLAVTSRISGGGLAERGVVPGEIAFAAPGRRPADKRVSPATDRSDKRKALAAERLQAAALEEEFLQINSQGVGGGVDALALADQLAKLRIWPMAERKRLLAGDWRLHASEAGDLLVQLGSGLHGMPFTEMKDFFLNLRPASRELRAVEVLSVGPMKAPTVLKGTVDLTEDGWVAFEYTGMLDKDCGPANPPVEFRLAKPPQMRSIQKSPEGSGRPNTDGREGSRKDSHPPSSK</sequence>
<dbReference type="AlphaFoldDB" id="A0A813FMT6"/>
<evidence type="ECO:0000256" key="2">
    <source>
        <dbReference type="SAM" id="MobiDB-lite"/>
    </source>
</evidence>
<accession>A0A813FMT6</accession>
<keyword evidence="1" id="KW-0175">Coiled coil</keyword>
<name>A0A813FMT6_POLGL</name>
<feature type="region of interest" description="Disordered" evidence="2">
    <location>
        <begin position="273"/>
        <end position="317"/>
    </location>
</feature>
<evidence type="ECO:0000256" key="1">
    <source>
        <dbReference type="SAM" id="Coils"/>
    </source>
</evidence>
<proteinExistence type="predicted"/>